<dbReference type="InterPro" id="IPR036188">
    <property type="entry name" value="FAD/NAD-bd_sf"/>
</dbReference>
<keyword evidence="4" id="KW-0274">FAD</keyword>
<evidence type="ECO:0000259" key="5">
    <source>
        <dbReference type="Pfam" id="PF07992"/>
    </source>
</evidence>
<evidence type="ECO:0000256" key="1">
    <source>
        <dbReference type="ARBA" id="ARBA00001974"/>
    </source>
</evidence>
<evidence type="ECO:0000313" key="7">
    <source>
        <dbReference type="Proteomes" id="UP001597100"/>
    </source>
</evidence>
<dbReference type="PANTHER" id="PTHR43429:SF3">
    <property type="entry name" value="NITRITE REDUCTASE [NAD(P)H]"/>
    <property type="match status" value="1"/>
</dbReference>
<keyword evidence="7" id="KW-1185">Reference proteome</keyword>
<protein>
    <submittedName>
        <fullName evidence="6">NAD(P)/FAD-dependent oxidoreductase</fullName>
    </submittedName>
</protein>
<keyword evidence="3" id="KW-0285">Flavoprotein</keyword>
<evidence type="ECO:0000313" key="6">
    <source>
        <dbReference type="EMBL" id="MFD0977631.1"/>
    </source>
</evidence>
<sequence>MQEHVVIIGNGIAGITAARHIRRISDKKITVISSENKYFFSRTALMYVYMGHMKWENLEPYEPWFWEKNRIDLIEDHVEKIEPVSKSLFLAHGEKIHYDKLILATGSLPRKLGWEGQDLKGVQGLVTKQDLMLLEENTKNCRQAVIVGGGLIGVELAEMLHTRNIPVTMLIREKAFWANVLPQQDAEFISRHIASHGIDLRFQTELEYIKGDQRVQAVKTRDNQEIQTDLVGLTVGVQPNVSFLKDSGIETDQGILVDPYFKTNVDNVYAIGDCAQHKEPAEGRKPIEAVWYTARMMGETVAQTICGNEFKYQPGNWFNSAKFFEIEYQTYGQVAANPETNEQHFHWEHQNGKKSITIAYDLENGEFLGINTFGIRMRHEVFDKWLNEKRSVEFVLGHLRAANFDPEFYDRYEREIFKTFKQNLTTTL</sequence>
<evidence type="ECO:0000256" key="3">
    <source>
        <dbReference type="ARBA" id="ARBA00022630"/>
    </source>
</evidence>
<comment type="similarity">
    <text evidence="2">Belongs to the FAD-dependent oxidoreductase family.</text>
</comment>
<evidence type="ECO:0000256" key="2">
    <source>
        <dbReference type="ARBA" id="ARBA00006442"/>
    </source>
</evidence>
<name>A0ABW3IHX1_9FLAO</name>
<reference evidence="7" key="1">
    <citation type="journal article" date="2019" name="Int. J. Syst. Evol. Microbiol.">
        <title>The Global Catalogue of Microorganisms (GCM) 10K type strain sequencing project: providing services to taxonomists for standard genome sequencing and annotation.</title>
        <authorList>
            <consortium name="The Broad Institute Genomics Platform"/>
            <consortium name="The Broad Institute Genome Sequencing Center for Infectious Disease"/>
            <person name="Wu L."/>
            <person name="Ma J."/>
        </authorList>
    </citation>
    <scope>NUCLEOTIDE SEQUENCE [LARGE SCALE GENOMIC DNA]</scope>
    <source>
        <strain evidence="7">CCUG 60898</strain>
    </source>
</reference>
<feature type="domain" description="FAD/NAD(P)-binding" evidence="5">
    <location>
        <begin position="4"/>
        <end position="298"/>
    </location>
</feature>
<evidence type="ECO:0000256" key="4">
    <source>
        <dbReference type="ARBA" id="ARBA00022827"/>
    </source>
</evidence>
<dbReference type="Pfam" id="PF07992">
    <property type="entry name" value="Pyr_redox_2"/>
    <property type="match status" value="1"/>
</dbReference>
<proteinExistence type="inferred from homology"/>
<dbReference type="InterPro" id="IPR050260">
    <property type="entry name" value="FAD-bd_OxRdtase"/>
</dbReference>
<comment type="caution">
    <text evidence="6">The sequence shown here is derived from an EMBL/GenBank/DDBJ whole genome shotgun (WGS) entry which is preliminary data.</text>
</comment>
<organism evidence="6 7">
    <name type="scientific">Salinimicrobium gaetbulicola</name>
    <dbReference type="NCBI Taxonomy" id="999702"/>
    <lineage>
        <taxon>Bacteria</taxon>
        <taxon>Pseudomonadati</taxon>
        <taxon>Bacteroidota</taxon>
        <taxon>Flavobacteriia</taxon>
        <taxon>Flavobacteriales</taxon>
        <taxon>Flavobacteriaceae</taxon>
        <taxon>Salinimicrobium</taxon>
    </lineage>
</organism>
<dbReference type="EMBL" id="JBHTJP010000035">
    <property type="protein sequence ID" value="MFD0977631.1"/>
    <property type="molecule type" value="Genomic_DNA"/>
</dbReference>
<comment type="cofactor">
    <cofactor evidence="1">
        <name>FAD</name>
        <dbReference type="ChEBI" id="CHEBI:57692"/>
    </cofactor>
</comment>
<gene>
    <name evidence="6" type="ORF">ACFQ1G_12575</name>
</gene>
<dbReference type="PANTHER" id="PTHR43429">
    <property type="entry name" value="PYRIDINE NUCLEOTIDE-DISULFIDE OXIDOREDUCTASE DOMAIN-CONTAINING"/>
    <property type="match status" value="1"/>
</dbReference>
<dbReference type="Proteomes" id="UP001597100">
    <property type="component" value="Unassembled WGS sequence"/>
</dbReference>
<dbReference type="SUPFAM" id="SSF51905">
    <property type="entry name" value="FAD/NAD(P)-binding domain"/>
    <property type="match status" value="1"/>
</dbReference>
<dbReference type="Gene3D" id="3.50.50.60">
    <property type="entry name" value="FAD/NAD(P)-binding domain"/>
    <property type="match status" value="2"/>
</dbReference>
<dbReference type="PRINTS" id="PR00368">
    <property type="entry name" value="FADPNR"/>
</dbReference>
<dbReference type="PRINTS" id="PR00411">
    <property type="entry name" value="PNDRDTASEI"/>
</dbReference>
<accession>A0ABW3IHX1</accession>
<dbReference type="RefSeq" id="WP_380740073.1">
    <property type="nucleotide sequence ID" value="NZ_JBHTJP010000035.1"/>
</dbReference>
<dbReference type="InterPro" id="IPR023753">
    <property type="entry name" value="FAD/NAD-binding_dom"/>
</dbReference>